<dbReference type="KEGG" id="pus:CKA81_02995"/>
<evidence type="ECO:0000313" key="5">
    <source>
        <dbReference type="EMBL" id="QAA92924.1"/>
    </source>
</evidence>
<organism evidence="5 6">
    <name type="scientific">Pollutimonas thiosulfatoxidans</name>
    <dbReference type="NCBI Taxonomy" id="2028345"/>
    <lineage>
        <taxon>Bacteria</taxon>
        <taxon>Pseudomonadati</taxon>
        <taxon>Pseudomonadota</taxon>
        <taxon>Betaproteobacteria</taxon>
        <taxon>Burkholderiales</taxon>
        <taxon>Alcaligenaceae</taxon>
        <taxon>Pollutimonas</taxon>
    </lineage>
</organism>
<comment type="function">
    <text evidence="1">Required for the efficient initiation of filament assembly.</text>
</comment>
<sequence length="158" mass="16810">MNSNIAQLLACLETETSLVNEFIVLLESEAQILAEGGDAEALADSTARKNIYADQLTRANETRLALLTALGYSADRNGLDAAAHDHPSLQSASQHLLERTRIAGELNTSNGTIIDSFLAHNQQALDTLRVLAGQGDLYDASGHTRPGGKAQSKKIKVG</sequence>
<evidence type="ECO:0000256" key="4">
    <source>
        <dbReference type="SAM" id="MobiDB-lite"/>
    </source>
</evidence>
<protein>
    <recommendedName>
        <fullName evidence="7">Flagellar biosynthesis protein FlgN</fullName>
    </recommendedName>
</protein>
<dbReference type="RefSeq" id="WP_128353976.1">
    <property type="nucleotide sequence ID" value="NZ_CP022987.1"/>
</dbReference>
<dbReference type="InterPro" id="IPR036679">
    <property type="entry name" value="FlgN-like_sf"/>
</dbReference>
<dbReference type="SUPFAM" id="SSF140566">
    <property type="entry name" value="FlgN-like"/>
    <property type="match status" value="1"/>
</dbReference>
<dbReference type="OrthoDB" id="8641527at2"/>
<dbReference type="GO" id="GO:0044780">
    <property type="term" value="P:bacterial-type flagellum assembly"/>
    <property type="evidence" value="ECO:0007669"/>
    <property type="project" value="InterPro"/>
</dbReference>
<dbReference type="Pfam" id="PF05130">
    <property type="entry name" value="FlgN"/>
    <property type="match status" value="1"/>
</dbReference>
<proteinExistence type="inferred from homology"/>
<evidence type="ECO:0000256" key="1">
    <source>
        <dbReference type="ARBA" id="ARBA00002397"/>
    </source>
</evidence>
<keyword evidence="6" id="KW-1185">Reference proteome</keyword>
<gene>
    <name evidence="5" type="ORF">CKA81_02995</name>
</gene>
<name>A0A410G9C8_9BURK</name>
<accession>A0A410G9C8</accession>
<dbReference type="EMBL" id="CP022987">
    <property type="protein sequence ID" value="QAA92924.1"/>
    <property type="molecule type" value="Genomic_DNA"/>
</dbReference>
<feature type="region of interest" description="Disordered" evidence="4">
    <location>
        <begin position="139"/>
        <end position="158"/>
    </location>
</feature>
<keyword evidence="3" id="KW-1005">Bacterial flagellum biogenesis</keyword>
<dbReference type="Gene3D" id="1.20.58.300">
    <property type="entry name" value="FlgN-like"/>
    <property type="match status" value="1"/>
</dbReference>
<dbReference type="Proteomes" id="UP000283474">
    <property type="component" value="Chromosome"/>
</dbReference>
<evidence type="ECO:0000256" key="2">
    <source>
        <dbReference type="ARBA" id="ARBA00007703"/>
    </source>
</evidence>
<comment type="similarity">
    <text evidence="2">Belongs to the FlgN family.</text>
</comment>
<evidence type="ECO:0000256" key="3">
    <source>
        <dbReference type="ARBA" id="ARBA00022795"/>
    </source>
</evidence>
<evidence type="ECO:0008006" key="7">
    <source>
        <dbReference type="Google" id="ProtNLM"/>
    </source>
</evidence>
<dbReference type="InterPro" id="IPR007809">
    <property type="entry name" value="FlgN-like"/>
</dbReference>
<dbReference type="AlphaFoldDB" id="A0A410G9C8"/>
<evidence type="ECO:0000313" key="6">
    <source>
        <dbReference type="Proteomes" id="UP000283474"/>
    </source>
</evidence>
<reference evidence="5 6" key="1">
    <citation type="submission" date="2017-08" db="EMBL/GenBank/DDBJ databases">
        <authorList>
            <person name="Park S.-J."/>
            <person name="Kim H."/>
        </authorList>
    </citation>
    <scope>NUCLEOTIDE SEQUENCE [LARGE SCALE GENOMIC DNA]</scope>
    <source>
        <strain evidence="6">ye3</strain>
    </source>
</reference>